<keyword evidence="3" id="KW-1185">Reference proteome</keyword>
<organism evidence="2 3">
    <name type="scientific">Aureobasidium subglaciale (strain EXF-2481)</name>
    <name type="common">Aureobasidium pullulans var. subglaciale</name>
    <dbReference type="NCBI Taxonomy" id="1043005"/>
    <lineage>
        <taxon>Eukaryota</taxon>
        <taxon>Fungi</taxon>
        <taxon>Dikarya</taxon>
        <taxon>Ascomycota</taxon>
        <taxon>Pezizomycotina</taxon>
        <taxon>Dothideomycetes</taxon>
        <taxon>Dothideomycetidae</taxon>
        <taxon>Dothideales</taxon>
        <taxon>Saccotheciaceae</taxon>
        <taxon>Aureobasidium</taxon>
    </lineage>
</organism>
<dbReference type="RefSeq" id="XP_013343976.1">
    <property type="nucleotide sequence ID" value="XM_013488522.1"/>
</dbReference>
<evidence type="ECO:0000313" key="3">
    <source>
        <dbReference type="Proteomes" id="UP000030641"/>
    </source>
</evidence>
<dbReference type="InParanoid" id="A0A074Z912"/>
<dbReference type="GeneID" id="25362569"/>
<evidence type="ECO:0000256" key="1">
    <source>
        <dbReference type="SAM" id="MobiDB-lite"/>
    </source>
</evidence>
<accession>A0A074Z912</accession>
<gene>
    <name evidence="2" type="ORF">AUEXF2481DRAFT_215779</name>
</gene>
<feature type="region of interest" description="Disordered" evidence="1">
    <location>
        <begin position="1"/>
        <end position="42"/>
    </location>
</feature>
<sequence>MRALAFGCGRWSGDSRQRRPTSESGCFGKARDKDNDRMSVSDDEEFNKPIDCTWTRRLRRKMSLAERAQGTRRESELKDSGSYLSELVIAAGGLRPPEDAHQQKLESPSNLVCWDDFCPFDSNMPFRPPSTCHRHSLLIRISDQLCLPFRLARLLGTLRDGTDVKNILCDHRIRAGQLSHSSFCGCELHCASSLNTVNVHS</sequence>
<dbReference type="EMBL" id="KL584759">
    <property type="protein sequence ID" value="KEQ95321.1"/>
    <property type="molecule type" value="Genomic_DNA"/>
</dbReference>
<protein>
    <submittedName>
        <fullName evidence="2">Uncharacterized protein</fullName>
    </submittedName>
</protein>
<dbReference type="AlphaFoldDB" id="A0A074Z912"/>
<evidence type="ECO:0000313" key="2">
    <source>
        <dbReference type="EMBL" id="KEQ95321.1"/>
    </source>
</evidence>
<reference evidence="2 3" key="1">
    <citation type="journal article" date="2014" name="BMC Genomics">
        <title>Genome sequencing of four Aureobasidium pullulans varieties: biotechnological potential, stress tolerance, and description of new species.</title>
        <authorList>
            <person name="Gostin Ar C."/>
            <person name="Ohm R.A."/>
            <person name="Kogej T."/>
            <person name="Sonjak S."/>
            <person name="Turk M."/>
            <person name="Zajc J."/>
            <person name="Zalar P."/>
            <person name="Grube M."/>
            <person name="Sun H."/>
            <person name="Han J."/>
            <person name="Sharma A."/>
            <person name="Chiniquy J."/>
            <person name="Ngan C.Y."/>
            <person name="Lipzen A."/>
            <person name="Barry K."/>
            <person name="Grigoriev I.V."/>
            <person name="Gunde-Cimerman N."/>
        </authorList>
    </citation>
    <scope>NUCLEOTIDE SEQUENCE [LARGE SCALE GENOMIC DNA]</scope>
    <source>
        <strain evidence="2 3">EXF-2481</strain>
    </source>
</reference>
<feature type="compositionally biased region" description="Basic and acidic residues" evidence="1">
    <location>
        <begin position="29"/>
        <end position="40"/>
    </location>
</feature>
<name>A0A074Z912_AURSE</name>
<dbReference type="Proteomes" id="UP000030641">
    <property type="component" value="Unassembled WGS sequence"/>
</dbReference>
<proteinExistence type="predicted"/>
<dbReference type="HOGENOM" id="CLU_1360169_0_0_1"/>